<evidence type="ECO:0000259" key="6">
    <source>
        <dbReference type="PROSITE" id="PS50977"/>
    </source>
</evidence>
<dbReference type="EMBL" id="LN606601">
    <property type="protein sequence ID" value="CEF43098.1"/>
    <property type="molecule type" value="Genomic_DNA"/>
</dbReference>
<evidence type="ECO:0000256" key="5">
    <source>
        <dbReference type="SAM" id="MobiDB-lite"/>
    </source>
</evidence>
<feature type="region of interest" description="Disordered" evidence="5">
    <location>
        <begin position="1"/>
        <end position="43"/>
    </location>
</feature>
<protein>
    <submittedName>
        <fullName evidence="7">TetR family transcriptional regulator</fullName>
    </submittedName>
</protein>
<keyword evidence="2 4" id="KW-0238">DNA-binding</keyword>
<keyword evidence="8" id="KW-1185">Reference proteome</keyword>
<dbReference type="PRINTS" id="PR00455">
    <property type="entry name" value="HTHTETR"/>
</dbReference>
<dbReference type="InterPro" id="IPR009057">
    <property type="entry name" value="Homeodomain-like_sf"/>
</dbReference>
<name>A0A0U5EZ88_9PROT</name>
<dbReference type="Proteomes" id="UP000056109">
    <property type="component" value="Plasmid 1P"/>
</dbReference>
<evidence type="ECO:0000313" key="7">
    <source>
        <dbReference type="EMBL" id="CEF43098.1"/>
    </source>
</evidence>
<dbReference type="Pfam" id="PF00440">
    <property type="entry name" value="TetR_N"/>
    <property type="match status" value="1"/>
</dbReference>
<evidence type="ECO:0000256" key="4">
    <source>
        <dbReference type="PROSITE-ProRule" id="PRU00335"/>
    </source>
</evidence>
<reference evidence="8" key="1">
    <citation type="submission" date="2014-09" db="EMBL/GenBank/DDBJ databases">
        <authorList>
            <person name="Illeghems K.G."/>
        </authorList>
    </citation>
    <scope>NUCLEOTIDE SEQUENCE [LARGE SCALE GENOMIC DNA]</scope>
    <source>
        <strain evidence="8">108B</strain>
        <plasmid evidence="8">1P</plasmid>
    </source>
</reference>
<sequence length="225" mass="25059">MKLSTLPSAASRPTRPARSKAGPGQARAVPDGGKPQGPGHEDQADRRHEILEIAAELFAERGYRATSIRDIAERAGLLAGSLYYHIRSKEALFVEIHNKALEAAALRIRTALDGLTDPWERLQAACLEMLEIQLNPGSLTLPIMNNLRSVPVNVRDALIQQRDAFETIFRDLVADLPLEADIDKNLYRILLLSLLNSADGWFREGRLARAEIAAQIIRIFRHQKT</sequence>
<dbReference type="PANTHER" id="PTHR30055:SF234">
    <property type="entry name" value="HTH-TYPE TRANSCRIPTIONAL REGULATOR BETI"/>
    <property type="match status" value="1"/>
</dbReference>
<dbReference type="KEGG" id="asz:ASN_1P67"/>
<dbReference type="PANTHER" id="PTHR30055">
    <property type="entry name" value="HTH-TYPE TRANSCRIPTIONAL REGULATOR RUTR"/>
    <property type="match status" value="1"/>
</dbReference>
<organism evidence="7 8">
    <name type="scientific">Acetobacter senegalensis</name>
    <dbReference type="NCBI Taxonomy" id="446692"/>
    <lineage>
        <taxon>Bacteria</taxon>
        <taxon>Pseudomonadati</taxon>
        <taxon>Pseudomonadota</taxon>
        <taxon>Alphaproteobacteria</taxon>
        <taxon>Acetobacterales</taxon>
        <taxon>Acetobacteraceae</taxon>
        <taxon>Acetobacter</taxon>
    </lineage>
</organism>
<dbReference type="Gene3D" id="1.10.357.10">
    <property type="entry name" value="Tetracycline Repressor, domain 2"/>
    <property type="match status" value="1"/>
</dbReference>
<proteinExistence type="predicted"/>
<keyword evidence="1" id="KW-0805">Transcription regulation</keyword>
<keyword evidence="3" id="KW-0804">Transcription</keyword>
<accession>A0A0U5EZ88</accession>
<dbReference type="AlphaFoldDB" id="A0A0U5EZ88"/>
<dbReference type="InterPro" id="IPR050109">
    <property type="entry name" value="HTH-type_TetR-like_transc_reg"/>
</dbReference>
<dbReference type="SUPFAM" id="SSF46689">
    <property type="entry name" value="Homeodomain-like"/>
    <property type="match status" value="1"/>
</dbReference>
<evidence type="ECO:0000256" key="3">
    <source>
        <dbReference type="ARBA" id="ARBA00023163"/>
    </source>
</evidence>
<dbReference type="GeneID" id="34784822"/>
<dbReference type="GO" id="GO:0000976">
    <property type="term" value="F:transcription cis-regulatory region binding"/>
    <property type="evidence" value="ECO:0007669"/>
    <property type="project" value="TreeGrafter"/>
</dbReference>
<dbReference type="Pfam" id="PF17932">
    <property type="entry name" value="TetR_C_24"/>
    <property type="match status" value="1"/>
</dbReference>
<dbReference type="RefSeq" id="WP_082666846.1">
    <property type="nucleotide sequence ID" value="NZ_LN606601.1"/>
</dbReference>
<geneLocation type="plasmid" evidence="8">
    <name>1P</name>
</geneLocation>
<dbReference type="PATRIC" id="fig|446692.3.peg.4134"/>
<evidence type="ECO:0000256" key="1">
    <source>
        <dbReference type="ARBA" id="ARBA00023015"/>
    </source>
</evidence>
<dbReference type="PROSITE" id="PS50977">
    <property type="entry name" value="HTH_TETR_2"/>
    <property type="match status" value="1"/>
</dbReference>
<evidence type="ECO:0000256" key="2">
    <source>
        <dbReference type="ARBA" id="ARBA00023125"/>
    </source>
</evidence>
<feature type="domain" description="HTH tetR-type" evidence="6">
    <location>
        <begin position="44"/>
        <end position="104"/>
    </location>
</feature>
<dbReference type="GO" id="GO:0003700">
    <property type="term" value="F:DNA-binding transcription factor activity"/>
    <property type="evidence" value="ECO:0007669"/>
    <property type="project" value="TreeGrafter"/>
</dbReference>
<feature type="DNA-binding region" description="H-T-H motif" evidence="4">
    <location>
        <begin position="67"/>
        <end position="86"/>
    </location>
</feature>
<dbReference type="InterPro" id="IPR001647">
    <property type="entry name" value="HTH_TetR"/>
</dbReference>
<dbReference type="InterPro" id="IPR041490">
    <property type="entry name" value="KstR2_TetR_C"/>
</dbReference>
<evidence type="ECO:0000313" key="8">
    <source>
        <dbReference type="Proteomes" id="UP000056109"/>
    </source>
</evidence>
<gene>
    <name evidence="7" type="ORF">ASN_1P67</name>
</gene>